<keyword evidence="9" id="KW-0378">Hydrolase</keyword>
<dbReference type="InterPro" id="IPR003959">
    <property type="entry name" value="ATPase_AAA_core"/>
</dbReference>
<proteinExistence type="inferred from homology"/>
<evidence type="ECO:0000256" key="1">
    <source>
        <dbReference type="ARBA" id="ARBA00022723"/>
    </source>
</evidence>
<dbReference type="InterPro" id="IPR038366">
    <property type="entry name" value="Znf_CppX_C4_sf"/>
</dbReference>
<protein>
    <submittedName>
        <fullName evidence="9">ATP-dependent Clp protease ATP-binding subunit ClpX</fullName>
    </submittedName>
</protein>
<evidence type="ECO:0000256" key="7">
    <source>
        <dbReference type="SAM" id="MobiDB-lite"/>
    </source>
</evidence>
<evidence type="ECO:0000256" key="3">
    <source>
        <dbReference type="ARBA" id="ARBA00022833"/>
    </source>
</evidence>
<dbReference type="SMART" id="SM01086">
    <property type="entry name" value="ClpB_D2-small"/>
    <property type="match status" value="1"/>
</dbReference>
<dbReference type="SUPFAM" id="SSF57716">
    <property type="entry name" value="Glucocorticoid receptor-like (DNA-binding domain)"/>
    <property type="match status" value="1"/>
</dbReference>
<keyword evidence="5 6" id="KW-0143">Chaperone</keyword>
<feature type="binding site" evidence="6">
    <location>
        <position position="8"/>
    </location>
    <ligand>
        <name>Zn(2+)</name>
        <dbReference type="ChEBI" id="CHEBI:29105"/>
    </ligand>
</feature>
<evidence type="ECO:0000256" key="5">
    <source>
        <dbReference type="ARBA" id="ARBA00023186"/>
    </source>
</evidence>
<feature type="region of interest" description="Disordered" evidence="7">
    <location>
        <begin position="268"/>
        <end position="291"/>
    </location>
</feature>
<sequence>MNDTVHTCSFCGASQAPDTPLIAGLDGHICEACVTLAHQVVSSWGRARALSGPLKSPPKPLQIKEQLDRYVIGQEAAKESLAVAVYNHYKRLAAESKNPRRSLDDDDRVEIDKSNILLLGPSGTGKTLLASTLARIVGVPFVIADATTLTQAGYVGEDVESILGRLLDAANGSREVAEWGMVYIDEVDKLARQGETAHGTRDVSGEGVQQALLKLVEGTQVKINPKGRKDSGDGALIDTRNILFLVGGAFAGLEKLLTRRLRPGPSGIGFQADVGARNEDDKRRDPELYRETHPDDLRQFGLIPEFIGRFPVLVGLHDLDEAALVRILTEPKNALIRQYQQLFAFEGVQLEFTPEAMTAIARKAIDRGTGARGLRSVLEGLLQRPMFELPSMTDVVGCQVDVETVEGTGPVHWIHGSEDEAERASAGG</sequence>
<dbReference type="NCBIfam" id="TIGR00382">
    <property type="entry name" value="clpX"/>
    <property type="match status" value="1"/>
</dbReference>
<reference evidence="10" key="1">
    <citation type="journal article" date="2019" name="Int. J. Syst. Evol. Microbiol.">
        <title>The Global Catalogue of Microorganisms (GCM) 10K type strain sequencing project: providing services to taxonomists for standard genome sequencing and annotation.</title>
        <authorList>
            <consortium name="The Broad Institute Genomics Platform"/>
            <consortium name="The Broad Institute Genome Sequencing Center for Infectious Disease"/>
            <person name="Wu L."/>
            <person name="Ma J."/>
        </authorList>
    </citation>
    <scope>NUCLEOTIDE SEQUENCE [LARGE SCALE GENOMIC DNA]</scope>
    <source>
        <strain evidence="10">KACC 12597</strain>
    </source>
</reference>
<dbReference type="SMART" id="SM00994">
    <property type="entry name" value="zf-C4_ClpX"/>
    <property type="match status" value="1"/>
</dbReference>
<evidence type="ECO:0000256" key="2">
    <source>
        <dbReference type="ARBA" id="ARBA00022741"/>
    </source>
</evidence>
<dbReference type="InterPro" id="IPR059188">
    <property type="entry name" value="Znf_CLPX-like"/>
</dbReference>
<evidence type="ECO:0000259" key="8">
    <source>
        <dbReference type="PROSITE" id="PS51902"/>
    </source>
</evidence>
<keyword evidence="4 9" id="KW-0067">ATP-binding</keyword>
<evidence type="ECO:0000313" key="9">
    <source>
        <dbReference type="EMBL" id="MFD2111714.1"/>
    </source>
</evidence>
<dbReference type="CDD" id="cd19497">
    <property type="entry name" value="RecA-like_ClpX"/>
    <property type="match status" value="1"/>
</dbReference>
<dbReference type="InterPro" id="IPR004487">
    <property type="entry name" value="Clp_protease_ATP-bd_su_ClpX"/>
</dbReference>
<dbReference type="InterPro" id="IPR010603">
    <property type="entry name" value="Znf_CppX_C4"/>
</dbReference>
<comment type="similarity">
    <text evidence="6">Belongs to the ClpX chaperone family.</text>
</comment>
<dbReference type="Gene3D" id="3.40.50.300">
    <property type="entry name" value="P-loop containing nucleotide triphosphate hydrolases"/>
    <property type="match status" value="1"/>
</dbReference>
<dbReference type="SMART" id="SM00382">
    <property type="entry name" value="AAA"/>
    <property type="match status" value="1"/>
</dbReference>
<feature type="binding site" evidence="6">
    <location>
        <position position="33"/>
    </location>
    <ligand>
        <name>Zn(2+)</name>
        <dbReference type="ChEBI" id="CHEBI:29105"/>
    </ligand>
</feature>
<dbReference type="PANTHER" id="PTHR48102:SF7">
    <property type="entry name" value="ATP-DEPENDENT CLP PROTEASE ATP-BINDING SUBUNIT CLPX-LIKE, MITOCHONDRIAL"/>
    <property type="match status" value="1"/>
</dbReference>
<dbReference type="NCBIfam" id="NF003745">
    <property type="entry name" value="PRK05342.1"/>
    <property type="match status" value="1"/>
</dbReference>
<keyword evidence="1 6" id="KW-0479">Metal-binding</keyword>
<keyword evidence="10" id="KW-1185">Reference proteome</keyword>
<dbReference type="EMBL" id="JBHUHX010000016">
    <property type="protein sequence ID" value="MFD2111714.1"/>
    <property type="molecule type" value="Genomic_DNA"/>
</dbReference>
<evidence type="ECO:0000256" key="4">
    <source>
        <dbReference type="ARBA" id="ARBA00022840"/>
    </source>
</evidence>
<keyword evidence="9" id="KW-0645">Protease</keyword>
<accession>A0ABW4Y6Q7</accession>
<feature type="domain" description="ClpX-type ZB" evidence="8">
    <location>
        <begin position="1"/>
        <end position="49"/>
    </location>
</feature>
<keyword evidence="2" id="KW-0547">Nucleotide-binding</keyword>
<dbReference type="Gene3D" id="1.10.8.60">
    <property type="match status" value="1"/>
</dbReference>
<dbReference type="RefSeq" id="WP_386025384.1">
    <property type="nucleotide sequence ID" value="NZ_JBHUHX010000016.1"/>
</dbReference>
<dbReference type="SUPFAM" id="SSF52540">
    <property type="entry name" value="P-loop containing nucleoside triphosphate hydrolases"/>
    <property type="match status" value="1"/>
</dbReference>
<keyword evidence="3 6" id="KW-0862">Zinc</keyword>
<comment type="caution">
    <text evidence="9">The sequence shown here is derived from an EMBL/GenBank/DDBJ whole genome shotgun (WGS) entry which is preliminary data.</text>
</comment>
<dbReference type="PROSITE" id="PS51902">
    <property type="entry name" value="CLPX_ZB"/>
    <property type="match status" value="1"/>
</dbReference>
<organism evidence="9 10">
    <name type="scientific">Thiorhodococcus fuscus</name>
    <dbReference type="NCBI Taxonomy" id="527200"/>
    <lineage>
        <taxon>Bacteria</taxon>
        <taxon>Pseudomonadati</taxon>
        <taxon>Pseudomonadota</taxon>
        <taxon>Gammaproteobacteria</taxon>
        <taxon>Chromatiales</taxon>
        <taxon>Chromatiaceae</taxon>
        <taxon>Thiorhodococcus</taxon>
    </lineage>
</organism>
<feature type="binding site" evidence="6">
    <location>
        <position position="11"/>
    </location>
    <ligand>
        <name>Zn(2+)</name>
        <dbReference type="ChEBI" id="CHEBI:29105"/>
    </ligand>
</feature>
<dbReference type="GO" id="GO:0008233">
    <property type="term" value="F:peptidase activity"/>
    <property type="evidence" value="ECO:0007669"/>
    <property type="project" value="UniProtKB-KW"/>
</dbReference>
<name>A0ABW4Y6Q7_9GAMM</name>
<feature type="compositionally biased region" description="Basic and acidic residues" evidence="7">
    <location>
        <begin position="276"/>
        <end position="291"/>
    </location>
</feature>
<gene>
    <name evidence="9" type="primary">clpX</name>
    <name evidence="9" type="ORF">ACFSJC_07670</name>
</gene>
<dbReference type="InterPro" id="IPR019489">
    <property type="entry name" value="Clp_ATPase_C"/>
</dbReference>
<evidence type="ECO:0000256" key="6">
    <source>
        <dbReference type="PROSITE-ProRule" id="PRU01250"/>
    </source>
</evidence>
<dbReference type="Pfam" id="PF07724">
    <property type="entry name" value="AAA_2"/>
    <property type="match status" value="1"/>
</dbReference>
<dbReference type="InterPro" id="IPR050052">
    <property type="entry name" value="ATP-dep_Clp_protease_ClpX"/>
</dbReference>
<dbReference type="InterPro" id="IPR027417">
    <property type="entry name" value="P-loop_NTPase"/>
</dbReference>
<dbReference type="Pfam" id="PF10431">
    <property type="entry name" value="ClpB_D2-small"/>
    <property type="match status" value="1"/>
</dbReference>
<dbReference type="GO" id="GO:0006508">
    <property type="term" value="P:proteolysis"/>
    <property type="evidence" value="ECO:0007669"/>
    <property type="project" value="UniProtKB-KW"/>
</dbReference>
<dbReference type="GO" id="GO:0005524">
    <property type="term" value="F:ATP binding"/>
    <property type="evidence" value="ECO:0007669"/>
    <property type="project" value="UniProtKB-KW"/>
</dbReference>
<dbReference type="Gene3D" id="6.20.220.10">
    <property type="entry name" value="ClpX chaperone, C4-type zinc finger domain"/>
    <property type="match status" value="1"/>
</dbReference>
<evidence type="ECO:0000313" key="10">
    <source>
        <dbReference type="Proteomes" id="UP001597337"/>
    </source>
</evidence>
<dbReference type="PANTHER" id="PTHR48102">
    <property type="entry name" value="ATP-DEPENDENT CLP PROTEASE ATP-BINDING SUBUNIT CLPX-LIKE, MITOCHONDRIAL-RELATED"/>
    <property type="match status" value="1"/>
</dbReference>
<feature type="binding site" evidence="6">
    <location>
        <position position="30"/>
    </location>
    <ligand>
        <name>Zn(2+)</name>
        <dbReference type="ChEBI" id="CHEBI:29105"/>
    </ligand>
</feature>
<dbReference type="InterPro" id="IPR003593">
    <property type="entry name" value="AAA+_ATPase"/>
</dbReference>
<dbReference type="Pfam" id="PF06689">
    <property type="entry name" value="zf-C4_ClpX"/>
    <property type="match status" value="1"/>
</dbReference>
<dbReference type="Proteomes" id="UP001597337">
    <property type="component" value="Unassembled WGS sequence"/>
</dbReference>